<dbReference type="GO" id="GO:0031956">
    <property type="term" value="F:medium-chain fatty acid-CoA ligase activity"/>
    <property type="evidence" value="ECO:0007669"/>
    <property type="project" value="TreeGrafter"/>
</dbReference>
<dbReference type="FunFam" id="3.30.300.30:FF:000008">
    <property type="entry name" value="2,3-dihydroxybenzoate-AMP ligase"/>
    <property type="match status" value="1"/>
</dbReference>
<sequence>MKQTVRRYKDSLALYNVERDRRLTFGQLHELTNRVCHILEGKFGLKEGDRYATLLENDNMALLHFWMTKGKATALWLGMRDSLQEHLHQIDWVGARVVFIEERLLEQYYDQLRSRGVVMVAMDKPWQSMEGVYDFWDLVPQASSQDPGDEFIYEDVRKHMAIMRFTGGTTGQPKCTMYSISNVFSAGLNPIHFIELYPFEQPKALLCTPITHASGAVMLPAYFKGGKVITLNRVDIDLMCQTVAQDRTDLIYVVPTVLYRMLDMGLPEKYDLSSLRTIRYGASPISPAKLEELLAQFGPVFVQGYASTECWPPATILGRGEHGLDNEEQRQILKSVGSPVPGVEVMICDDEGNETPPHQEGEIWIRGGNTIAGYYNDPEQTQANFTENGFWKSGDIGYRDEAGRIYLVDRKKDMIITGGFNVYAQEVENALNAHPAVQNSAVVGVPDEYWGEMVCGVVLLKEGASATSDELIAFCKENLTRYKVPKRIDFVEELPLSAVGKLLRRKVRKQYWDDSQRNIH</sequence>
<dbReference type="PANTHER" id="PTHR43201">
    <property type="entry name" value="ACYL-COA SYNTHETASE"/>
    <property type="match status" value="1"/>
</dbReference>
<keyword evidence="6" id="KW-1185">Reference proteome</keyword>
<dbReference type="SUPFAM" id="SSF56801">
    <property type="entry name" value="Acetyl-CoA synthetase-like"/>
    <property type="match status" value="1"/>
</dbReference>
<dbReference type="EMBL" id="AP028679">
    <property type="protein sequence ID" value="BEQ14420.1"/>
    <property type="molecule type" value="Genomic_DNA"/>
</dbReference>
<accession>A0AAU9EEN7</accession>
<protein>
    <submittedName>
        <fullName evidence="5">Ligase</fullName>
    </submittedName>
</protein>
<evidence type="ECO:0000313" key="5">
    <source>
        <dbReference type="EMBL" id="BEQ14420.1"/>
    </source>
</evidence>
<dbReference type="Pfam" id="PF13193">
    <property type="entry name" value="AMP-binding_C"/>
    <property type="match status" value="1"/>
</dbReference>
<dbReference type="InterPro" id="IPR042099">
    <property type="entry name" value="ANL_N_sf"/>
</dbReference>
<dbReference type="GO" id="GO:0006631">
    <property type="term" value="P:fatty acid metabolic process"/>
    <property type="evidence" value="ECO:0007669"/>
    <property type="project" value="TreeGrafter"/>
</dbReference>
<dbReference type="RefSeq" id="WP_338606130.1">
    <property type="nucleotide sequence ID" value="NZ_AP028679.1"/>
</dbReference>
<dbReference type="PANTHER" id="PTHR43201:SF5">
    <property type="entry name" value="MEDIUM-CHAIN ACYL-COA LIGASE ACSF2, MITOCHONDRIAL"/>
    <property type="match status" value="1"/>
</dbReference>
<dbReference type="InterPro" id="IPR020845">
    <property type="entry name" value="AMP-binding_CS"/>
</dbReference>
<evidence type="ECO:0000256" key="1">
    <source>
        <dbReference type="ARBA" id="ARBA00006432"/>
    </source>
</evidence>
<dbReference type="InterPro" id="IPR000873">
    <property type="entry name" value="AMP-dep_synth/lig_dom"/>
</dbReference>
<evidence type="ECO:0000256" key="2">
    <source>
        <dbReference type="ARBA" id="ARBA00022598"/>
    </source>
</evidence>
<dbReference type="InterPro" id="IPR045851">
    <property type="entry name" value="AMP-bd_C_sf"/>
</dbReference>
<gene>
    <name evidence="5" type="ORF">FAK_14860</name>
</gene>
<proteinExistence type="inferred from homology"/>
<dbReference type="AlphaFoldDB" id="A0AAU9EEN7"/>
<dbReference type="Proteomes" id="UP001366166">
    <property type="component" value="Chromosome"/>
</dbReference>
<dbReference type="PROSITE" id="PS00455">
    <property type="entry name" value="AMP_BINDING"/>
    <property type="match status" value="1"/>
</dbReference>
<dbReference type="Pfam" id="PF00501">
    <property type="entry name" value="AMP-binding"/>
    <property type="match status" value="1"/>
</dbReference>
<dbReference type="InterPro" id="IPR025110">
    <property type="entry name" value="AMP-bd_C"/>
</dbReference>
<evidence type="ECO:0000313" key="6">
    <source>
        <dbReference type="Proteomes" id="UP001366166"/>
    </source>
</evidence>
<keyword evidence="2 5" id="KW-0436">Ligase</keyword>
<dbReference type="Gene3D" id="3.40.50.12780">
    <property type="entry name" value="N-terminal domain of ligase-like"/>
    <property type="match status" value="1"/>
</dbReference>
<dbReference type="KEGG" id="dmp:FAK_14860"/>
<reference evidence="6" key="1">
    <citation type="journal article" date="2023" name="Arch. Microbiol.">
        <title>Desulfoferula mesophilus gen. nov. sp. nov., a mesophilic sulfate-reducing bacterium isolated from a brackish lake sediment.</title>
        <authorList>
            <person name="Watanabe T."/>
            <person name="Yabe T."/>
            <person name="Tsuji J.M."/>
            <person name="Fukui M."/>
        </authorList>
    </citation>
    <scope>NUCLEOTIDE SEQUENCE [LARGE SCALE GENOMIC DNA]</scope>
    <source>
        <strain evidence="6">12FAK</strain>
    </source>
</reference>
<feature type="domain" description="AMP-binding enzyme C-terminal" evidence="4">
    <location>
        <begin position="426"/>
        <end position="501"/>
    </location>
</feature>
<evidence type="ECO:0000259" key="4">
    <source>
        <dbReference type="Pfam" id="PF13193"/>
    </source>
</evidence>
<evidence type="ECO:0000259" key="3">
    <source>
        <dbReference type="Pfam" id="PF00501"/>
    </source>
</evidence>
<feature type="domain" description="AMP-dependent synthetase/ligase" evidence="3">
    <location>
        <begin position="2"/>
        <end position="375"/>
    </location>
</feature>
<comment type="similarity">
    <text evidence="1">Belongs to the ATP-dependent AMP-binding enzyme family.</text>
</comment>
<organism evidence="5 6">
    <name type="scientific">Desulfoferula mesophila</name>
    <dbReference type="NCBI Taxonomy" id="3058419"/>
    <lineage>
        <taxon>Bacteria</taxon>
        <taxon>Pseudomonadati</taxon>
        <taxon>Thermodesulfobacteriota</taxon>
        <taxon>Desulfarculia</taxon>
        <taxon>Desulfarculales</taxon>
        <taxon>Desulfarculaceae</taxon>
        <taxon>Desulfoferula</taxon>
    </lineage>
</organism>
<name>A0AAU9EEN7_9BACT</name>
<dbReference type="Gene3D" id="3.30.300.30">
    <property type="match status" value="1"/>
</dbReference>